<dbReference type="EMBL" id="JASSZA010000016">
    <property type="protein sequence ID" value="KAK2091903.1"/>
    <property type="molecule type" value="Genomic_DNA"/>
</dbReference>
<evidence type="ECO:0000313" key="13">
    <source>
        <dbReference type="EMBL" id="KAK2091903.1"/>
    </source>
</evidence>
<evidence type="ECO:0000256" key="9">
    <source>
        <dbReference type="ARBA" id="ARBA00062976"/>
    </source>
</evidence>
<accession>A0ABQ9U4B2</accession>
<dbReference type="Proteomes" id="UP001266305">
    <property type="component" value="Unassembled WGS sequence"/>
</dbReference>
<dbReference type="Gene3D" id="4.10.1000.40">
    <property type="match status" value="1"/>
</dbReference>
<evidence type="ECO:0000259" key="12">
    <source>
        <dbReference type="PROSITE" id="PS50103"/>
    </source>
</evidence>
<feature type="domain" description="C3H1-type" evidence="12">
    <location>
        <begin position="219"/>
        <end position="243"/>
    </location>
</feature>
<evidence type="ECO:0000256" key="3">
    <source>
        <dbReference type="ARBA" id="ARBA00022723"/>
    </source>
</evidence>
<comment type="subcellular location">
    <subcellularLocation>
        <location evidence="11">Nucleus speckle</location>
    </subcellularLocation>
</comment>
<sequence length="279" mass="31046">MAETLQISQDYYDMESMVHADTRSLILKKPKLSEEIVVAPNQESGMKTADSLRVLSGHLMQTRDLVQPDKPASPKFIVTLDGVPNPAGYTSDQEEDMCFEGMKPVNQTAASNKGLRGLLHPQQLYLLSGQLEDPNGTFSNAEVSELSVAQKPEKLLEHCKYRSVVKTGSAPNIIPPCKAFPNYCKYDAKCTKPDCPFTHVSRRIPVLPPKPAVAPSAPPFSSQLCRYFPACKKVECPFYHPKPCGFNAQCTRLDCTFYHPTINVPPRHALKRIRPQTSE</sequence>
<name>A0ABQ9U4B2_SAGOE</name>
<reference evidence="13 14" key="1">
    <citation type="submission" date="2023-05" db="EMBL/GenBank/DDBJ databases">
        <title>B98-5 Cell Line De Novo Hybrid Assembly: An Optical Mapping Approach.</title>
        <authorList>
            <person name="Kananen K."/>
            <person name="Auerbach J.A."/>
            <person name="Kautto E."/>
            <person name="Blachly J.S."/>
        </authorList>
    </citation>
    <scope>NUCLEOTIDE SEQUENCE [LARGE SCALE GENOMIC DNA]</scope>
    <source>
        <strain evidence="13">B95-8</strain>
        <tissue evidence="13">Cell line</tissue>
    </source>
</reference>
<keyword evidence="6 10" id="KW-0862">Zinc</keyword>
<keyword evidence="3 10" id="KW-0479">Metal-binding</keyword>
<evidence type="ECO:0000256" key="4">
    <source>
        <dbReference type="ARBA" id="ARBA00022737"/>
    </source>
</evidence>
<evidence type="ECO:0000256" key="8">
    <source>
        <dbReference type="ARBA" id="ARBA00059881"/>
    </source>
</evidence>
<organism evidence="13 14">
    <name type="scientific">Saguinus oedipus</name>
    <name type="common">Cotton-top tamarin</name>
    <name type="synonym">Oedipomidas oedipus</name>
    <dbReference type="NCBI Taxonomy" id="9490"/>
    <lineage>
        <taxon>Eukaryota</taxon>
        <taxon>Metazoa</taxon>
        <taxon>Chordata</taxon>
        <taxon>Craniata</taxon>
        <taxon>Vertebrata</taxon>
        <taxon>Euteleostomi</taxon>
        <taxon>Mammalia</taxon>
        <taxon>Eutheria</taxon>
        <taxon>Euarchontoglires</taxon>
        <taxon>Primates</taxon>
        <taxon>Haplorrhini</taxon>
        <taxon>Platyrrhini</taxon>
        <taxon>Cebidae</taxon>
        <taxon>Callitrichinae</taxon>
        <taxon>Saguinus</taxon>
    </lineage>
</organism>
<keyword evidence="11" id="KW-0694">RNA-binding</keyword>
<comment type="similarity">
    <text evidence="1 11">Belongs to the ZC3H14 family.</text>
</comment>
<protein>
    <recommendedName>
        <fullName evidence="2 11">Zinc finger CCCH domain-containing protein 14</fullName>
    </recommendedName>
</protein>
<dbReference type="PANTHER" id="PTHR14738">
    <property type="entry name" value="ZINC FINGER CCCH DOMAIN-CONTAINING PROTEIN 14"/>
    <property type="match status" value="1"/>
</dbReference>
<evidence type="ECO:0000256" key="2">
    <source>
        <dbReference type="ARBA" id="ARBA00015071"/>
    </source>
</evidence>
<keyword evidence="14" id="KW-1185">Reference proteome</keyword>
<dbReference type="PROSITE" id="PS50103">
    <property type="entry name" value="ZF_C3H1"/>
    <property type="match status" value="1"/>
</dbReference>
<gene>
    <name evidence="13" type="ORF">P7K49_031187</name>
</gene>
<comment type="function">
    <text evidence="8">RNA-binding protein involved in the biogenesis of circular RNAs (circRNAs), which are produced by back-splicing circularization of pre-mRNAs. Acts by binding to both exon-intron boundary and 3'-UTR of pre-mRNAs to promote circRNA biogenesis through dimerization and the association with the spliceosome. Required for spermatogenesis via involvement in circRNA biogenesis. Regulates the pre-mRNA processing of ATP5MC1; preventing its degradation. Also binds the poly(A) tail of mRNAs; controlling poly(A) length in neuronal cells.</text>
</comment>
<dbReference type="InterPro" id="IPR040366">
    <property type="entry name" value="Nab2/ZC3H14"/>
</dbReference>
<evidence type="ECO:0000256" key="11">
    <source>
        <dbReference type="RuleBase" id="RU369058"/>
    </source>
</evidence>
<dbReference type="PANTHER" id="PTHR14738:SF29">
    <property type="entry name" value="ZINC FINGER CCCH DOMAIN-CONTAINING PROTEIN 14"/>
    <property type="match status" value="1"/>
</dbReference>
<comment type="subunit">
    <text evidence="9">Homodimer; facilitating circular RNAs (circRNAs) formation. Associates with the spliceosome. Interacts with HOOK2. Interacts with ZFC3H1 in a RNase-sensitive manner.</text>
</comment>
<dbReference type="Pfam" id="PF14608">
    <property type="entry name" value="zf-CCCH_2"/>
    <property type="match status" value="3"/>
</dbReference>
<evidence type="ECO:0000313" key="14">
    <source>
        <dbReference type="Proteomes" id="UP001266305"/>
    </source>
</evidence>
<comment type="caution">
    <text evidence="13">The sequence shown here is derived from an EMBL/GenBank/DDBJ whole genome shotgun (WGS) entry which is preliminary data.</text>
</comment>
<feature type="zinc finger region" description="C3H1-type" evidence="10">
    <location>
        <begin position="219"/>
        <end position="243"/>
    </location>
</feature>
<evidence type="ECO:0000256" key="5">
    <source>
        <dbReference type="ARBA" id="ARBA00022771"/>
    </source>
</evidence>
<keyword evidence="5 10" id="KW-0863">Zinc-finger</keyword>
<keyword evidence="4 11" id="KW-0677">Repeat</keyword>
<keyword evidence="7 11" id="KW-0539">Nucleus</keyword>
<evidence type="ECO:0000256" key="6">
    <source>
        <dbReference type="ARBA" id="ARBA00022833"/>
    </source>
</evidence>
<proteinExistence type="inferred from homology"/>
<evidence type="ECO:0000256" key="7">
    <source>
        <dbReference type="ARBA" id="ARBA00023242"/>
    </source>
</evidence>
<evidence type="ECO:0000256" key="10">
    <source>
        <dbReference type="PROSITE-ProRule" id="PRU00723"/>
    </source>
</evidence>
<dbReference type="InterPro" id="IPR000571">
    <property type="entry name" value="Znf_CCCH"/>
</dbReference>
<evidence type="ECO:0000256" key="1">
    <source>
        <dbReference type="ARBA" id="ARBA00008423"/>
    </source>
</evidence>